<gene>
    <name evidence="1" type="ORF">K7432_016674</name>
</gene>
<evidence type="ECO:0000313" key="2">
    <source>
        <dbReference type="Proteomes" id="UP001479436"/>
    </source>
</evidence>
<comment type="caution">
    <text evidence="1">The sequence shown here is derived from an EMBL/GenBank/DDBJ whole genome shotgun (WGS) entry which is preliminary data.</text>
</comment>
<evidence type="ECO:0000313" key="1">
    <source>
        <dbReference type="EMBL" id="KAK9759861.1"/>
    </source>
</evidence>
<protein>
    <submittedName>
        <fullName evidence="1">Uncharacterized protein</fullName>
    </submittedName>
</protein>
<dbReference type="InterPro" id="IPR029058">
    <property type="entry name" value="AB_hydrolase_fold"/>
</dbReference>
<dbReference type="EMBL" id="JASJQH010002906">
    <property type="protein sequence ID" value="KAK9759861.1"/>
    <property type="molecule type" value="Genomic_DNA"/>
</dbReference>
<name>A0ABR2WED0_9FUNG</name>
<reference evidence="1 2" key="1">
    <citation type="submission" date="2023-04" db="EMBL/GenBank/DDBJ databases">
        <title>Genome of Basidiobolus ranarum AG-B5.</title>
        <authorList>
            <person name="Stajich J.E."/>
            <person name="Carter-House D."/>
            <person name="Gryganskyi A."/>
        </authorList>
    </citation>
    <scope>NUCLEOTIDE SEQUENCE [LARGE SCALE GENOMIC DNA]</scope>
    <source>
        <strain evidence="1 2">AG-B5</strain>
    </source>
</reference>
<organism evidence="1 2">
    <name type="scientific">Basidiobolus ranarum</name>
    <dbReference type="NCBI Taxonomy" id="34480"/>
    <lineage>
        <taxon>Eukaryota</taxon>
        <taxon>Fungi</taxon>
        <taxon>Fungi incertae sedis</taxon>
        <taxon>Zoopagomycota</taxon>
        <taxon>Entomophthoromycotina</taxon>
        <taxon>Basidiobolomycetes</taxon>
        <taxon>Basidiobolales</taxon>
        <taxon>Basidiobolaceae</taxon>
        <taxon>Basidiobolus</taxon>
    </lineage>
</organism>
<proteinExistence type="predicted"/>
<accession>A0ABR2WED0</accession>
<dbReference type="Gene3D" id="3.40.50.1820">
    <property type="entry name" value="alpha/beta hydrolase"/>
    <property type="match status" value="1"/>
</dbReference>
<dbReference type="Proteomes" id="UP001479436">
    <property type="component" value="Unassembled WGS sequence"/>
</dbReference>
<dbReference type="SUPFAM" id="SSF53474">
    <property type="entry name" value="alpha/beta-Hydrolases"/>
    <property type="match status" value="1"/>
</dbReference>
<sequence>MICDKIENNTQLMNKYSPPAKKLKTSIVLIKAISEKWDSDQQVCYGWSQYSPRVTIHTIEAEHHELMFDPHVSKVAEYIQ</sequence>
<keyword evidence="2" id="KW-1185">Reference proteome</keyword>